<protein>
    <submittedName>
        <fullName evidence="1">Hypothetical toxin</fullName>
    </submittedName>
</protein>
<dbReference type="Proteomes" id="UP000037660">
    <property type="component" value="Unassembled WGS sequence"/>
</dbReference>
<name>A0A0K8P1T9_PISS1</name>
<keyword evidence="2" id="KW-1185">Reference proteome</keyword>
<dbReference type="NCBIfam" id="TIGR02683">
    <property type="entry name" value="upstrm_HI1419"/>
    <property type="match status" value="1"/>
</dbReference>
<organism evidence="1 2">
    <name type="scientific">Piscinibacter sakaiensis</name>
    <name type="common">Ideonella sakaiensis</name>
    <dbReference type="NCBI Taxonomy" id="1547922"/>
    <lineage>
        <taxon>Bacteria</taxon>
        <taxon>Pseudomonadati</taxon>
        <taxon>Pseudomonadota</taxon>
        <taxon>Betaproteobacteria</taxon>
        <taxon>Burkholderiales</taxon>
        <taxon>Sphaerotilaceae</taxon>
        <taxon>Piscinibacter</taxon>
    </lineage>
</organism>
<comment type="caution">
    <text evidence="1">The sequence shown here is derived from an EMBL/GenBank/DDBJ whole genome shotgun (WGS) entry which is preliminary data.</text>
</comment>
<dbReference type="InterPro" id="IPR009241">
    <property type="entry name" value="HigB-like"/>
</dbReference>
<dbReference type="PANTHER" id="PTHR41791">
    <property type="entry name" value="SSL7039 PROTEIN"/>
    <property type="match status" value="1"/>
</dbReference>
<proteinExistence type="predicted"/>
<reference evidence="2" key="1">
    <citation type="submission" date="2015-07" db="EMBL/GenBank/DDBJ databases">
        <title>Discovery of a poly(ethylene terephthalate assimilation.</title>
        <authorList>
            <person name="Yoshida S."/>
            <person name="Hiraga K."/>
            <person name="Takehana T."/>
            <person name="Taniguchi I."/>
            <person name="Yamaji H."/>
            <person name="Maeda Y."/>
            <person name="Toyohara K."/>
            <person name="Miyamoto K."/>
            <person name="Kimura Y."/>
            <person name="Oda K."/>
        </authorList>
    </citation>
    <scope>NUCLEOTIDE SEQUENCE [LARGE SCALE GENOMIC DNA]</scope>
    <source>
        <strain evidence="2">NBRC 110686 / TISTR 2288 / 201-F6</strain>
    </source>
</reference>
<gene>
    <name evidence="1" type="ORF">ISF6_1975</name>
</gene>
<evidence type="ECO:0000313" key="2">
    <source>
        <dbReference type="Proteomes" id="UP000037660"/>
    </source>
</evidence>
<dbReference type="PANTHER" id="PTHR41791:SF1">
    <property type="entry name" value="SSL7039 PROTEIN"/>
    <property type="match status" value="1"/>
</dbReference>
<dbReference type="STRING" id="1547922.ISF6_1975"/>
<dbReference type="EMBL" id="BBYR01000032">
    <property type="protein sequence ID" value="GAP36135.1"/>
    <property type="molecule type" value="Genomic_DNA"/>
</dbReference>
<dbReference type="PIRSF" id="PIRSF028744">
    <property type="entry name" value="Addict_mod_HI1419"/>
    <property type="match status" value="1"/>
</dbReference>
<dbReference type="AlphaFoldDB" id="A0A0K8P1T9"/>
<accession>A0A0K8P1T9</accession>
<sequence>MLDVREYLDEDGTSPFAEWFAVLDATAAARITVALARIEQGNLSNVKGVGEGVLEYRLDFGPGYRVYFGRDGDVLVILLAGGTKKRQQRDIEAAQARWAAYKRRKRSAR</sequence>
<dbReference type="InterPro" id="IPR014056">
    <property type="entry name" value="TypeIITA-like_toxin_pred"/>
</dbReference>
<reference evidence="1 2" key="2">
    <citation type="journal article" date="2016" name="Science">
        <title>A bacterium that degrades and assimilates poly(ethylene terephthalate).</title>
        <authorList>
            <person name="Yoshida S."/>
            <person name="Hiraga K."/>
            <person name="Takehana T."/>
            <person name="Taniguchi I."/>
            <person name="Yamaji H."/>
            <person name="Maeda Y."/>
            <person name="Toyohara K."/>
            <person name="Miyamoto K."/>
            <person name="Kimura Y."/>
            <person name="Oda K."/>
        </authorList>
    </citation>
    <scope>NUCLEOTIDE SEQUENCE [LARGE SCALE GENOMIC DNA]</scope>
    <source>
        <strain evidence="2">NBRC 110686 / TISTR 2288 / 201-F6</strain>
    </source>
</reference>
<dbReference type="Pfam" id="PF05973">
    <property type="entry name" value="Gp49"/>
    <property type="match status" value="1"/>
</dbReference>
<evidence type="ECO:0000313" key="1">
    <source>
        <dbReference type="EMBL" id="GAP36135.1"/>
    </source>
</evidence>